<dbReference type="PANTHER" id="PTHR11319:SF35">
    <property type="entry name" value="OUTER MEMBRANE PROTEIN PMPC-RELATED"/>
    <property type="match status" value="1"/>
</dbReference>
<feature type="transmembrane region" description="Helical" evidence="3">
    <location>
        <begin position="1288"/>
        <end position="1308"/>
    </location>
</feature>
<protein>
    <recommendedName>
        <fullName evidence="4">DUF7630 domain-containing protein</fullName>
    </recommendedName>
</protein>
<feature type="transmembrane region" description="Helical" evidence="3">
    <location>
        <begin position="1065"/>
        <end position="1084"/>
    </location>
</feature>
<dbReference type="InterPro" id="IPR028994">
    <property type="entry name" value="Integrin_alpha_N"/>
</dbReference>
<feature type="transmembrane region" description="Helical" evidence="3">
    <location>
        <begin position="974"/>
        <end position="997"/>
    </location>
</feature>
<feature type="transmembrane region" description="Helical" evidence="3">
    <location>
        <begin position="1091"/>
        <end position="1112"/>
    </location>
</feature>
<organism evidence="5 6">
    <name type="scientific">Thecamonas trahens ATCC 50062</name>
    <dbReference type="NCBI Taxonomy" id="461836"/>
    <lineage>
        <taxon>Eukaryota</taxon>
        <taxon>Apusozoa</taxon>
        <taxon>Apusomonadida</taxon>
        <taxon>Apusomonadidae</taxon>
        <taxon>Thecamonas</taxon>
    </lineage>
</organism>
<dbReference type="RefSeq" id="XP_013753316.1">
    <property type="nucleotide sequence ID" value="XM_013897862.1"/>
</dbReference>
<dbReference type="Pfam" id="PF24633">
    <property type="entry name" value="DUF7630"/>
    <property type="match status" value="1"/>
</dbReference>
<keyword evidence="6" id="KW-1185">Reference proteome</keyword>
<sequence>MQLVQPPVTTDVNLDGLPDVVAVAHYAGRLLYWPNLGNMEFGPGVELYWVNNKLGSVAVGDFNNDGLEDLVVGTRSIPIKLLVHLPAPAVTYAAPVDISVTTAPQFQGITVYDMNGDGVMDVMVSISGAPWGWILLMNDGTGLFTETVFSQRQPYYGVSAADYNGDGFVDVVAPALPGATWNILYNDGSNTSFTASPIATSVYLDTLRDGRVTGARGQQPPDFNGDGLPDIAFMHVVAFNDGAGGFTYGEPFKAVEYQYGTYADIDLDGDLDILQRFSSGSGGVHLYRNHGNGTFADPELVMSWAVLRHMHTVDLDLDGDLDLVFTGDPGGGSSDSIGVMENREGVFRTTCVDPAGDCLGGVDDIKPLELANITYTGCPSTHVATPILPRGAPLVVTTDPGYGRGARATIDCGHTGVLFSAVATAALRLEGIDLLRMSSSFAAVPQPGLLVASAGSMHLHNVSIADSTTQLTFAGTDLLSSTVCGGAVLVSGPSKLTVTDSTFARNTASASGGAVCLAPQLGVPGTPTFDTYRTLFDGNASPAGAGGHVAVVVASNERGAVARLHDCEMVGGRANFGGAAAVYVDTILVSGSSDAADLTPEPSAAAASLAAASHSPGLIIDAATRVGNDHAATFGDLFFACSAVVTLDASVSGTWDASEPPVFICIPASGVAPVPGWVKGTGVTGVLASGWSPPAVAVVDDAATSIMAGGSLKVVVRVESVFGLPYTLPSTLVGVDIDTLAPAECAAVIARRITDSIVGASGTPLAITVSAFNASCLGHVHRMRAGVVTALAAPFMFATHGPLSTSFDVVLAPCAAGFGPASIEPFGCSPCAKGTYTDGSFDGTESCLLFPACPANTVRGEAPESQASTPPTCYCVPGTYSPTLAADTTCIPCPIGAACDGGLARPRSLPGWIDISNTTGRVVQIEACPRPSSCAGDSNCFPGATGFMCTACASGYYTHSNGACAKCTDGMVTMFWIFITIAFVGVIAAVVGAVLAASSSMAPAVVVGSEEAWARSRVLAVVAQTALVWPTPMRETLESLAMLNFSLAYVGGECVLLSFTTTYKFTVVAPGALIVLTALVAPLLKLCTSRVPSVGLVVERVVFSAGPVLYIASSHAALQLFDCSRLPTGDYVLDADLGFKCFTPQWLALLPWALVAVFVYVVGLPAFMALSLYRARHRLASPDVRARYGLLYRLYKPVFYQFEVLLLFKRLAIVMAVMFFSRIVVWLMTTLVGVFSVFAAVQLKYAPFVADVYNVLETRLNVALLIILSIGAAFWANDFPDDGSYATFAVLGMAVIVVSFVLILHVALRELAWSRRHSFRAVAEADARHKPDSPSTTFELVEWSGASSTSPFSDSPQPLPDQSSSSSYSASSSSLASCSVQTADRTLPASRGATRRASSTAYGRSGRRSVAVVSDRS</sequence>
<dbReference type="OrthoDB" id="430826at2759"/>
<dbReference type="SUPFAM" id="SSF69318">
    <property type="entry name" value="Integrin alpha N-terminal domain"/>
    <property type="match status" value="1"/>
</dbReference>
<proteinExistence type="predicted"/>
<dbReference type="OMA" id="WIDISNT"/>
<evidence type="ECO:0000256" key="2">
    <source>
        <dbReference type="SAM" id="MobiDB-lite"/>
    </source>
</evidence>
<dbReference type="Proteomes" id="UP000054408">
    <property type="component" value="Unassembled WGS sequence"/>
</dbReference>
<gene>
    <name evidence="5" type="ORF">AMSG_10743</name>
</gene>
<evidence type="ECO:0000256" key="1">
    <source>
        <dbReference type="ARBA" id="ARBA00022729"/>
    </source>
</evidence>
<dbReference type="InterPro" id="IPR009030">
    <property type="entry name" value="Growth_fac_rcpt_cys_sf"/>
</dbReference>
<dbReference type="InterPro" id="IPR056047">
    <property type="entry name" value="CRMPA-like_DUF7630"/>
</dbReference>
<feature type="transmembrane region" description="Helical" evidence="3">
    <location>
        <begin position="1194"/>
        <end position="1217"/>
    </location>
</feature>
<evidence type="ECO:0000259" key="4">
    <source>
        <dbReference type="Pfam" id="PF24633"/>
    </source>
</evidence>
<feature type="transmembrane region" description="Helical" evidence="3">
    <location>
        <begin position="1152"/>
        <end position="1173"/>
    </location>
</feature>
<feature type="compositionally biased region" description="Low complexity" evidence="2">
    <location>
        <begin position="1350"/>
        <end position="1379"/>
    </location>
</feature>
<dbReference type="SUPFAM" id="SSF57184">
    <property type="entry name" value="Growth factor receptor domain"/>
    <property type="match status" value="1"/>
</dbReference>
<keyword evidence="1" id="KW-0732">Signal</keyword>
<dbReference type="Pfam" id="PF13517">
    <property type="entry name" value="FG-GAP_3"/>
    <property type="match status" value="3"/>
</dbReference>
<dbReference type="EMBL" id="GL349495">
    <property type="protein sequence ID" value="KNC55137.1"/>
    <property type="molecule type" value="Genomic_DNA"/>
</dbReference>
<feature type="region of interest" description="Disordered" evidence="2">
    <location>
        <begin position="1349"/>
        <end position="1417"/>
    </location>
</feature>
<evidence type="ECO:0000313" key="5">
    <source>
        <dbReference type="EMBL" id="KNC55137.1"/>
    </source>
</evidence>
<evidence type="ECO:0000313" key="6">
    <source>
        <dbReference type="Proteomes" id="UP000054408"/>
    </source>
</evidence>
<dbReference type="InterPro" id="IPR013517">
    <property type="entry name" value="FG-GAP"/>
</dbReference>
<feature type="transmembrane region" description="Helical" evidence="3">
    <location>
        <begin position="1223"/>
        <end position="1246"/>
    </location>
</feature>
<dbReference type="GeneID" id="25568895"/>
<evidence type="ECO:0000256" key="3">
    <source>
        <dbReference type="SAM" id="Phobius"/>
    </source>
</evidence>
<feature type="transmembrane region" description="Helical" evidence="3">
    <location>
        <begin position="1258"/>
        <end position="1276"/>
    </location>
</feature>
<feature type="domain" description="DUF7630" evidence="4">
    <location>
        <begin position="927"/>
        <end position="967"/>
    </location>
</feature>
<feature type="transmembrane region" description="Helical" evidence="3">
    <location>
        <begin position="1040"/>
        <end position="1059"/>
    </location>
</feature>
<keyword evidence="3" id="KW-0812">Transmembrane</keyword>
<name>A0A0L0DSF4_THETB</name>
<dbReference type="PANTHER" id="PTHR11319">
    <property type="entry name" value="G PROTEIN-COUPLED RECEPTOR-RELATED"/>
    <property type="match status" value="1"/>
</dbReference>
<reference evidence="5 6" key="1">
    <citation type="submission" date="2010-05" db="EMBL/GenBank/DDBJ databases">
        <title>The Genome Sequence of Thecamonas trahens ATCC 50062.</title>
        <authorList>
            <consortium name="The Broad Institute Genome Sequencing Platform"/>
            <person name="Russ C."/>
            <person name="Cuomo C."/>
            <person name="Shea T."/>
            <person name="Young S.K."/>
            <person name="Zeng Q."/>
            <person name="Koehrsen M."/>
            <person name="Haas B."/>
            <person name="Borodovsky M."/>
            <person name="Guigo R."/>
            <person name="Alvarado L."/>
            <person name="Berlin A."/>
            <person name="Bochicchio J."/>
            <person name="Borenstein D."/>
            <person name="Chapman S."/>
            <person name="Chen Z."/>
            <person name="Freedman E."/>
            <person name="Gellesch M."/>
            <person name="Goldberg J."/>
            <person name="Griggs A."/>
            <person name="Gujja S."/>
            <person name="Heilman E."/>
            <person name="Heiman D."/>
            <person name="Hepburn T."/>
            <person name="Howarth C."/>
            <person name="Jen D."/>
            <person name="Larson L."/>
            <person name="Mehta T."/>
            <person name="Park D."/>
            <person name="Pearson M."/>
            <person name="Roberts A."/>
            <person name="Saif S."/>
            <person name="Shenoy N."/>
            <person name="Sisk P."/>
            <person name="Stolte C."/>
            <person name="Sykes S."/>
            <person name="Thomson T."/>
            <person name="Walk T."/>
            <person name="White J."/>
            <person name="Yandava C."/>
            <person name="Burger G."/>
            <person name="Gray M.W."/>
            <person name="Holland P.W.H."/>
            <person name="King N."/>
            <person name="Lang F.B.F."/>
            <person name="Roger A.J."/>
            <person name="Ruiz-Trillo I."/>
            <person name="Lander E."/>
            <person name="Nusbaum C."/>
        </authorList>
    </citation>
    <scope>NUCLEOTIDE SEQUENCE [LARGE SCALE GENOMIC DNA]</scope>
    <source>
        <strain evidence="5 6">ATCC 50062</strain>
    </source>
</reference>
<dbReference type="Gene3D" id="2.130.10.130">
    <property type="entry name" value="Integrin alpha, N-terminal"/>
    <property type="match status" value="1"/>
</dbReference>
<dbReference type="CDD" id="cd00185">
    <property type="entry name" value="TNFRSF"/>
    <property type="match status" value="1"/>
</dbReference>
<accession>A0A0L0DSF4</accession>
<keyword evidence="3" id="KW-0472">Membrane</keyword>
<keyword evidence="3" id="KW-1133">Transmembrane helix</keyword>